<dbReference type="GO" id="GO:0000155">
    <property type="term" value="F:phosphorelay sensor kinase activity"/>
    <property type="evidence" value="ECO:0007669"/>
    <property type="project" value="InterPro"/>
</dbReference>
<feature type="transmembrane region" description="Helical" evidence="10">
    <location>
        <begin position="168"/>
        <end position="190"/>
    </location>
</feature>
<organism evidence="13 14">
    <name type="scientific">Holtiella tumoricola</name>
    <dbReference type="NCBI Taxonomy" id="3018743"/>
    <lineage>
        <taxon>Bacteria</taxon>
        <taxon>Bacillati</taxon>
        <taxon>Bacillota</taxon>
        <taxon>Clostridia</taxon>
        <taxon>Lachnospirales</taxon>
        <taxon>Cellulosilyticaceae</taxon>
        <taxon>Holtiella</taxon>
    </lineage>
</organism>
<feature type="domain" description="HAMP" evidence="12">
    <location>
        <begin position="188"/>
        <end position="241"/>
    </location>
</feature>
<keyword evidence="10" id="KW-0812">Transmembrane</keyword>
<comment type="caution">
    <text evidence="13">The sequence shown here is derived from an EMBL/GenBank/DDBJ whole genome shotgun (WGS) entry which is preliminary data.</text>
</comment>
<proteinExistence type="predicted"/>
<evidence type="ECO:0000256" key="4">
    <source>
        <dbReference type="ARBA" id="ARBA00022553"/>
    </source>
</evidence>
<dbReference type="SUPFAM" id="SSF47384">
    <property type="entry name" value="Homodimeric domain of signal transducing histidine kinase"/>
    <property type="match status" value="1"/>
</dbReference>
<evidence type="ECO:0000256" key="10">
    <source>
        <dbReference type="SAM" id="Phobius"/>
    </source>
</evidence>
<evidence type="ECO:0000256" key="3">
    <source>
        <dbReference type="ARBA" id="ARBA00012438"/>
    </source>
</evidence>
<dbReference type="InterPro" id="IPR003661">
    <property type="entry name" value="HisK_dim/P_dom"/>
</dbReference>
<dbReference type="Gene3D" id="3.30.565.10">
    <property type="entry name" value="Histidine kinase-like ATPase, C-terminal domain"/>
    <property type="match status" value="1"/>
</dbReference>
<dbReference type="GO" id="GO:0004721">
    <property type="term" value="F:phosphoprotein phosphatase activity"/>
    <property type="evidence" value="ECO:0007669"/>
    <property type="project" value="TreeGrafter"/>
</dbReference>
<dbReference type="SMART" id="SM00387">
    <property type="entry name" value="HATPase_c"/>
    <property type="match status" value="1"/>
</dbReference>
<feature type="domain" description="Histidine kinase" evidence="11">
    <location>
        <begin position="249"/>
        <end position="463"/>
    </location>
</feature>
<evidence type="ECO:0000313" key="13">
    <source>
        <dbReference type="EMBL" id="MDA3733867.1"/>
    </source>
</evidence>
<keyword evidence="10" id="KW-1133">Transmembrane helix</keyword>
<dbReference type="FunFam" id="3.30.565.10:FF:000037">
    <property type="entry name" value="Hybrid sensor histidine kinase/response regulator"/>
    <property type="match status" value="1"/>
</dbReference>
<dbReference type="GO" id="GO:0005524">
    <property type="term" value="F:ATP binding"/>
    <property type="evidence" value="ECO:0007669"/>
    <property type="project" value="UniProtKB-KW"/>
</dbReference>
<evidence type="ECO:0000256" key="1">
    <source>
        <dbReference type="ARBA" id="ARBA00000085"/>
    </source>
</evidence>
<dbReference type="InterPro" id="IPR036097">
    <property type="entry name" value="HisK_dim/P_sf"/>
</dbReference>
<dbReference type="PANTHER" id="PTHR45453:SF1">
    <property type="entry name" value="PHOSPHATE REGULON SENSOR PROTEIN PHOR"/>
    <property type="match status" value="1"/>
</dbReference>
<evidence type="ECO:0000259" key="12">
    <source>
        <dbReference type="PROSITE" id="PS50885"/>
    </source>
</evidence>
<dbReference type="GO" id="GO:0005886">
    <property type="term" value="C:plasma membrane"/>
    <property type="evidence" value="ECO:0007669"/>
    <property type="project" value="TreeGrafter"/>
</dbReference>
<name>A0AA42DRT7_9FIRM</name>
<keyword evidence="14" id="KW-1185">Reference proteome</keyword>
<dbReference type="PROSITE" id="PS50885">
    <property type="entry name" value="HAMP"/>
    <property type="match status" value="1"/>
</dbReference>
<keyword evidence="5" id="KW-0808">Transferase</keyword>
<dbReference type="PRINTS" id="PR00344">
    <property type="entry name" value="BCTRLSENSOR"/>
</dbReference>
<keyword evidence="4" id="KW-0597">Phosphoprotein</keyword>
<dbReference type="RefSeq" id="WP_271013550.1">
    <property type="nucleotide sequence ID" value="NZ_JAQIFT010000068.1"/>
</dbReference>
<dbReference type="InterPro" id="IPR005467">
    <property type="entry name" value="His_kinase_dom"/>
</dbReference>
<sequence>MISMRKQLFALLLSVGTFTILLTACFVNITIDKEFKAYIKDNIERTTTIIVQQLEDTYEQEGSWSNTFQEEFLITTHSGKFSLALLDTNKNLIWGKTKEQLEEEVEGMEYPFYLSKLLPNKEKVYTVQDIPIEADGHGLVGYARIGYFPSSILSTSDLVFQRCISRSIIWSGLIALFCFASIGAYITRLFTKPIYAIARTSVDLAEGKYQTRYTKKSEIKELENLRHSMNYLAQKLDEQDTLRKKLVSDLSHEIRTPLHILQSNLEAMIDGIYPIDEDQMQVLYQEVVRFGSMLNNLDKLKNVEDCTTELHKQELYINSCIKEVYNVFKIVAKEKQIHFSINLKDTDGVTVLADYNAIKQILMNLFSNAFKFTESGSIAVATRIEDKMVCMTIEDTGIGVAKEDIPYIFERMYRGDKSREKYEGSGIGLTMVKKLVTEHGGKIEVESEENKGAKFTIKLPLMHYTKSKTLKSISLKF</sequence>
<protein>
    <recommendedName>
        <fullName evidence="3">histidine kinase</fullName>
        <ecNumber evidence="3">2.7.13.3</ecNumber>
    </recommendedName>
</protein>
<gene>
    <name evidence="13" type="ORF">PBV87_20545</name>
</gene>
<dbReference type="PROSITE" id="PS51257">
    <property type="entry name" value="PROKAR_LIPOPROTEIN"/>
    <property type="match status" value="1"/>
</dbReference>
<evidence type="ECO:0000259" key="11">
    <source>
        <dbReference type="PROSITE" id="PS50109"/>
    </source>
</evidence>
<dbReference type="PROSITE" id="PS50109">
    <property type="entry name" value="HIS_KIN"/>
    <property type="match status" value="1"/>
</dbReference>
<evidence type="ECO:0000313" key="14">
    <source>
        <dbReference type="Proteomes" id="UP001169242"/>
    </source>
</evidence>
<evidence type="ECO:0000256" key="7">
    <source>
        <dbReference type="ARBA" id="ARBA00022777"/>
    </source>
</evidence>
<dbReference type="EC" id="2.7.13.3" evidence="3"/>
<dbReference type="InterPro" id="IPR050351">
    <property type="entry name" value="BphY/WalK/GraS-like"/>
</dbReference>
<evidence type="ECO:0000256" key="2">
    <source>
        <dbReference type="ARBA" id="ARBA00004370"/>
    </source>
</evidence>
<dbReference type="InterPro" id="IPR003660">
    <property type="entry name" value="HAMP_dom"/>
</dbReference>
<dbReference type="Gene3D" id="6.10.340.10">
    <property type="match status" value="1"/>
</dbReference>
<accession>A0AA42DRT7</accession>
<dbReference type="AlphaFoldDB" id="A0AA42DRT7"/>
<dbReference type="SMART" id="SM00388">
    <property type="entry name" value="HisKA"/>
    <property type="match status" value="1"/>
</dbReference>
<keyword evidence="6" id="KW-0547">Nucleotide-binding</keyword>
<evidence type="ECO:0000256" key="8">
    <source>
        <dbReference type="ARBA" id="ARBA00022840"/>
    </source>
</evidence>
<dbReference type="Pfam" id="PF00512">
    <property type="entry name" value="HisKA"/>
    <property type="match status" value="1"/>
</dbReference>
<comment type="catalytic activity">
    <reaction evidence="1">
        <text>ATP + protein L-histidine = ADP + protein N-phospho-L-histidine.</text>
        <dbReference type="EC" id="2.7.13.3"/>
    </reaction>
</comment>
<keyword evidence="10" id="KW-0472">Membrane</keyword>
<dbReference type="PANTHER" id="PTHR45453">
    <property type="entry name" value="PHOSPHATE REGULON SENSOR PROTEIN PHOR"/>
    <property type="match status" value="1"/>
</dbReference>
<dbReference type="CDD" id="cd00082">
    <property type="entry name" value="HisKA"/>
    <property type="match status" value="1"/>
</dbReference>
<dbReference type="GO" id="GO:0016036">
    <property type="term" value="P:cellular response to phosphate starvation"/>
    <property type="evidence" value="ECO:0007669"/>
    <property type="project" value="TreeGrafter"/>
</dbReference>
<keyword evidence="9" id="KW-0902">Two-component regulatory system</keyword>
<dbReference type="InterPro" id="IPR004358">
    <property type="entry name" value="Sig_transdc_His_kin-like_C"/>
</dbReference>
<evidence type="ECO:0000256" key="5">
    <source>
        <dbReference type="ARBA" id="ARBA00022679"/>
    </source>
</evidence>
<dbReference type="Proteomes" id="UP001169242">
    <property type="component" value="Unassembled WGS sequence"/>
</dbReference>
<evidence type="ECO:0000256" key="6">
    <source>
        <dbReference type="ARBA" id="ARBA00022741"/>
    </source>
</evidence>
<keyword evidence="7 13" id="KW-0418">Kinase</keyword>
<dbReference type="InterPro" id="IPR003594">
    <property type="entry name" value="HATPase_dom"/>
</dbReference>
<keyword evidence="8" id="KW-0067">ATP-binding</keyword>
<dbReference type="EMBL" id="JAQIFT010000068">
    <property type="protein sequence ID" value="MDA3733867.1"/>
    <property type="molecule type" value="Genomic_DNA"/>
</dbReference>
<evidence type="ECO:0000256" key="9">
    <source>
        <dbReference type="ARBA" id="ARBA00023012"/>
    </source>
</evidence>
<comment type="subcellular location">
    <subcellularLocation>
        <location evidence="2">Membrane</location>
    </subcellularLocation>
</comment>
<dbReference type="InterPro" id="IPR036890">
    <property type="entry name" value="HATPase_C_sf"/>
</dbReference>
<reference evidence="13" key="1">
    <citation type="journal article" date="2023" name="Int. J. Syst. Evol. Microbiol.">
        <title>&lt;i&gt;Holtiella tumoricola&lt;/i&gt; gen. nov. sp. nov., isolated from a human clinical sample.</title>
        <authorList>
            <person name="Allen-Vercoe E."/>
            <person name="Daigneault M.C."/>
            <person name="Vancuren S.J."/>
            <person name="Cochrane K."/>
            <person name="O'Neal L.L."/>
            <person name="Sankaranarayanan K."/>
            <person name="Lawson P.A."/>
        </authorList>
    </citation>
    <scope>NUCLEOTIDE SEQUENCE</scope>
    <source>
        <strain evidence="13">CC70A</strain>
    </source>
</reference>
<dbReference type="SUPFAM" id="SSF55874">
    <property type="entry name" value="ATPase domain of HSP90 chaperone/DNA topoisomerase II/histidine kinase"/>
    <property type="match status" value="1"/>
</dbReference>
<dbReference type="Pfam" id="PF02518">
    <property type="entry name" value="HATPase_c"/>
    <property type="match status" value="1"/>
</dbReference>
<dbReference type="Gene3D" id="1.10.287.130">
    <property type="match status" value="1"/>
</dbReference>